<evidence type="ECO:0000256" key="1">
    <source>
        <dbReference type="ARBA" id="ARBA00010090"/>
    </source>
</evidence>
<feature type="region of interest" description="Disordered" evidence="2">
    <location>
        <begin position="494"/>
        <end position="535"/>
    </location>
</feature>
<comment type="caution">
    <text evidence="3">The sequence shown here is derived from an EMBL/GenBank/DDBJ whole genome shotgun (WGS) entry which is preliminary data.</text>
</comment>
<feature type="compositionally biased region" description="Polar residues" evidence="2">
    <location>
        <begin position="138"/>
        <end position="148"/>
    </location>
</feature>
<feature type="compositionally biased region" description="Basic and acidic residues" evidence="2">
    <location>
        <begin position="151"/>
        <end position="165"/>
    </location>
</feature>
<dbReference type="PANTHER" id="PTHR14096:SF7">
    <property type="entry name" value="APOLIPOPROTEIN L6"/>
    <property type="match status" value="1"/>
</dbReference>
<dbReference type="GO" id="GO:0005576">
    <property type="term" value="C:extracellular region"/>
    <property type="evidence" value="ECO:0007669"/>
    <property type="project" value="InterPro"/>
</dbReference>
<organism evidence="3 4">
    <name type="scientific">Diceros bicornis minor</name>
    <name type="common">South-central black rhinoceros</name>
    <dbReference type="NCBI Taxonomy" id="77932"/>
    <lineage>
        <taxon>Eukaryota</taxon>
        <taxon>Metazoa</taxon>
        <taxon>Chordata</taxon>
        <taxon>Craniata</taxon>
        <taxon>Vertebrata</taxon>
        <taxon>Euteleostomi</taxon>
        <taxon>Mammalia</taxon>
        <taxon>Eutheria</taxon>
        <taxon>Laurasiatheria</taxon>
        <taxon>Perissodactyla</taxon>
        <taxon>Rhinocerotidae</taxon>
        <taxon>Diceros</taxon>
    </lineage>
</organism>
<sequence>MGRDKKKVRGWRSNRGSSPSWSNSVAGAVKKAARGSLLRTWPSESREDRVVVWVEKAAETPPPSPAAVHGLRAEGTGTSRRTVSGEPVVQSLHRRSQQSLGPFRWAAKPAGDSTLCVCRPVARTLTAPDGAEPPGEGKTTSLPSQTGCHSEYGKEQRHPLEHCNNRDISNLPRKSFDSWGHLFSSHRHGHGFGAREAARQPDGEGMQGWCWDRDDILLCEEVEEQDLSAEERTFLEEFLILKEELEEYIRKLHALADHIDKTHETLTKASVGTNSVAVMSGALTFLGLALAPATAGGSVVLSTIGTGLGTAAGVTTALTNFWEQDHNQKAQDQASSLGLTQDQQVKEAGGDGQKPSYFKLVGKIAYCFGSAIRNIKKHIHDFKTARVQPHLAPADKALLTTGQVSAQRSRQVQNAFVGTIGAVTRNAHLLSSAVTGLYLGKDLAALLKVWKQLKEGAKSEFAKELRAKAGEQEKKLTELTQCHESLQQKKLLQEKRLMSSSSEGAVETLPQPPDGRAEAGSQEAGKSNTTEPRDL</sequence>
<feature type="region of interest" description="Disordered" evidence="2">
    <location>
        <begin position="125"/>
        <end position="166"/>
    </location>
</feature>
<evidence type="ECO:0000313" key="3">
    <source>
        <dbReference type="EMBL" id="KAF5919829.1"/>
    </source>
</evidence>
<proteinExistence type="inferred from homology"/>
<feature type="compositionally biased region" description="Polar residues" evidence="2">
    <location>
        <begin position="524"/>
        <end position="535"/>
    </location>
</feature>
<dbReference type="InterPro" id="IPR008405">
    <property type="entry name" value="ApoL"/>
</dbReference>
<dbReference type="GO" id="GO:0042157">
    <property type="term" value="P:lipoprotein metabolic process"/>
    <property type="evidence" value="ECO:0007669"/>
    <property type="project" value="InterPro"/>
</dbReference>
<evidence type="ECO:0008006" key="5">
    <source>
        <dbReference type="Google" id="ProtNLM"/>
    </source>
</evidence>
<feature type="compositionally biased region" description="Polar residues" evidence="2">
    <location>
        <begin position="332"/>
        <end position="343"/>
    </location>
</feature>
<dbReference type="Proteomes" id="UP000551758">
    <property type="component" value="Unassembled WGS sequence"/>
</dbReference>
<gene>
    <name evidence="3" type="ORF">HPG69_009818</name>
</gene>
<evidence type="ECO:0000313" key="4">
    <source>
        <dbReference type="Proteomes" id="UP000551758"/>
    </source>
</evidence>
<dbReference type="PANTHER" id="PTHR14096">
    <property type="entry name" value="APOLIPOPROTEIN L"/>
    <property type="match status" value="1"/>
</dbReference>
<dbReference type="AlphaFoldDB" id="A0A7J7EVK6"/>
<comment type="similarity">
    <text evidence="1">Belongs to the apolipoprotein L family.</text>
</comment>
<dbReference type="Pfam" id="PF05461">
    <property type="entry name" value="ApoL"/>
    <property type="match status" value="1"/>
</dbReference>
<protein>
    <recommendedName>
        <fullName evidence="5">Apolipoprotein L6</fullName>
    </recommendedName>
</protein>
<dbReference type="GO" id="GO:0006869">
    <property type="term" value="P:lipid transport"/>
    <property type="evidence" value="ECO:0007669"/>
    <property type="project" value="InterPro"/>
</dbReference>
<feature type="compositionally biased region" description="Low complexity" evidence="2">
    <location>
        <begin position="13"/>
        <end position="24"/>
    </location>
</feature>
<evidence type="ECO:0000256" key="2">
    <source>
        <dbReference type="SAM" id="MobiDB-lite"/>
    </source>
</evidence>
<dbReference type="GO" id="GO:0008289">
    <property type="term" value="F:lipid binding"/>
    <property type="evidence" value="ECO:0007669"/>
    <property type="project" value="InterPro"/>
</dbReference>
<feature type="region of interest" description="Disordered" evidence="2">
    <location>
        <begin position="1"/>
        <end position="27"/>
    </location>
</feature>
<dbReference type="GO" id="GO:0016020">
    <property type="term" value="C:membrane"/>
    <property type="evidence" value="ECO:0007669"/>
    <property type="project" value="TreeGrafter"/>
</dbReference>
<name>A0A7J7EVK6_DICBM</name>
<feature type="compositionally biased region" description="Basic residues" evidence="2">
    <location>
        <begin position="1"/>
        <end position="12"/>
    </location>
</feature>
<keyword evidence="4" id="KW-1185">Reference proteome</keyword>
<dbReference type="EMBL" id="JACDTQ010002190">
    <property type="protein sequence ID" value="KAF5919829.1"/>
    <property type="molecule type" value="Genomic_DNA"/>
</dbReference>
<accession>A0A7J7EVK6</accession>
<reference evidence="3 4" key="1">
    <citation type="journal article" date="2020" name="Mol. Biol. Evol.">
        <title>Interspecific Gene Flow and the Evolution of Specialization in Black and White Rhinoceros.</title>
        <authorList>
            <person name="Moodley Y."/>
            <person name="Westbury M.V."/>
            <person name="Russo I.M."/>
            <person name="Gopalakrishnan S."/>
            <person name="Rakotoarivelo A."/>
            <person name="Olsen R.A."/>
            <person name="Prost S."/>
            <person name="Tunstall T."/>
            <person name="Ryder O.A."/>
            <person name="Dalen L."/>
            <person name="Bruford M.W."/>
        </authorList>
    </citation>
    <scope>NUCLEOTIDE SEQUENCE [LARGE SCALE GENOMIC DNA]</scope>
    <source>
        <strain evidence="3">SBR-YM</strain>
        <tissue evidence="3">Skin</tissue>
    </source>
</reference>
<feature type="region of interest" description="Disordered" evidence="2">
    <location>
        <begin position="332"/>
        <end position="351"/>
    </location>
</feature>